<gene>
    <name evidence="5" type="ORF">NITLEN_10908</name>
</gene>
<evidence type="ECO:0000259" key="4">
    <source>
        <dbReference type="PROSITE" id="PS50995"/>
    </source>
</evidence>
<evidence type="ECO:0000256" key="2">
    <source>
        <dbReference type="ARBA" id="ARBA00023125"/>
    </source>
</evidence>
<evidence type="ECO:0000256" key="1">
    <source>
        <dbReference type="ARBA" id="ARBA00023015"/>
    </source>
</evidence>
<dbReference type="SUPFAM" id="SSF46785">
    <property type="entry name" value="Winged helix' DNA-binding domain"/>
    <property type="match status" value="1"/>
</dbReference>
<protein>
    <submittedName>
        <fullName evidence="5">Transcriptional regulator, MarR family</fullName>
    </submittedName>
</protein>
<evidence type="ECO:0000313" key="5">
    <source>
        <dbReference type="EMBL" id="SPP63822.1"/>
    </source>
</evidence>
<dbReference type="RefSeq" id="WP_121988562.1">
    <property type="nucleotide sequence ID" value="NZ_OUNR01000001.1"/>
</dbReference>
<dbReference type="GO" id="GO:0003677">
    <property type="term" value="F:DNA binding"/>
    <property type="evidence" value="ECO:0007669"/>
    <property type="project" value="UniProtKB-KW"/>
</dbReference>
<evidence type="ECO:0000313" key="6">
    <source>
        <dbReference type="Proteomes" id="UP000248168"/>
    </source>
</evidence>
<feature type="domain" description="HTH marR-type" evidence="4">
    <location>
        <begin position="11"/>
        <end position="144"/>
    </location>
</feature>
<dbReference type="AlphaFoldDB" id="A0A330L4I2"/>
<dbReference type="EMBL" id="OUNR01000001">
    <property type="protein sequence ID" value="SPP63822.1"/>
    <property type="molecule type" value="Genomic_DNA"/>
</dbReference>
<dbReference type="InParanoid" id="A0A330L4I2"/>
<dbReference type="PANTHER" id="PTHR42756">
    <property type="entry name" value="TRANSCRIPTIONAL REGULATOR, MARR"/>
    <property type="match status" value="1"/>
</dbReference>
<dbReference type="InterPro" id="IPR036388">
    <property type="entry name" value="WH-like_DNA-bd_sf"/>
</dbReference>
<dbReference type="InterPro" id="IPR036390">
    <property type="entry name" value="WH_DNA-bd_sf"/>
</dbReference>
<sequence>MELPDLKDDPYLKLVRPLVEAHQAFWLVDNRHIRSLKLTPSQFDVIATLGDTDGMTCSELSARTLVTKGTLTGVLDRLVAKGLIRRETVDSDRRRISVRLTEKGDTVFRKTYGAHIAFLKPFFEQALSQKEVEAARVLLLRLRDSFKRGTS</sequence>
<keyword evidence="1" id="KW-0805">Transcription regulation</keyword>
<dbReference type="OrthoDB" id="9787636at2"/>
<dbReference type="InterPro" id="IPR023187">
    <property type="entry name" value="Tscrpt_reg_MarR-type_CS"/>
</dbReference>
<organism evidence="5 6">
    <name type="scientific">Nitrospira lenta</name>
    <dbReference type="NCBI Taxonomy" id="1436998"/>
    <lineage>
        <taxon>Bacteria</taxon>
        <taxon>Pseudomonadati</taxon>
        <taxon>Nitrospirota</taxon>
        <taxon>Nitrospiria</taxon>
        <taxon>Nitrospirales</taxon>
        <taxon>Nitrospiraceae</taxon>
        <taxon>Nitrospira</taxon>
    </lineage>
</organism>
<reference evidence="6" key="1">
    <citation type="submission" date="2018-04" db="EMBL/GenBank/DDBJ databases">
        <authorList>
            <person name="Lucker S."/>
            <person name="Sakoula D."/>
        </authorList>
    </citation>
    <scope>NUCLEOTIDE SEQUENCE [LARGE SCALE GENOMIC DNA]</scope>
</reference>
<dbReference type="PANTHER" id="PTHR42756:SF1">
    <property type="entry name" value="TRANSCRIPTIONAL REPRESSOR OF EMRAB OPERON"/>
    <property type="match status" value="1"/>
</dbReference>
<dbReference type="Proteomes" id="UP000248168">
    <property type="component" value="Unassembled WGS sequence"/>
</dbReference>
<dbReference type="PROSITE" id="PS50995">
    <property type="entry name" value="HTH_MARR_2"/>
    <property type="match status" value="1"/>
</dbReference>
<evidence type="ECO:0000256" key="3">
    <source>
        <dbReference type="ARBA" id="ARBA00023163"/>
    </source>
</evidence>
<dbReference type="InterPro" id="IPR000835">
    <property type="entry name" value="HTH_MarR-typ"/>
</dbReference>
<name>A0A330L4I2_9BACT</name>
<dbReference type="Pfam" id="PF12802">
    <property type="entry name" value="MarR_2"/>
    <property type="match status" value="1"/>
</dbReference>
<keyword evidence="3" id="KW-0804">Transcription</keyword>
<proteinExistence type="predicted"/>
<dbReference type="FunCoup" id="A0A330L4I2">
    <property type="interactions" value="34"/>
</dbReference>
<dbReference type="SMART" id="SM00347">
    <property type="entry name" value="HTH_MARR"/>
    <property type="match status" value="1"/>
</dbReference>
<dbReference type="Gene3D" id="1.10.10.10">
    <property type="entry name" value="Winged helix-like DNA-binding domain superfamily/Winged helix DNA-binding domain"/>
    <property type="match status" value="1"/>
</dbReference>
<dbReference type="GO" id="GO:0003700">
    <property type="term" value="F:DNA-binding transcription factor activity"/>
    <property type="evidence" value="ECO:0007669"/>
    <property type="project" value="InterPro"/>
</dbReference>
<dbReference type="PROSITE" id="PS01117">
    <property type="entry name" value="HTH_MARR_1"/>
    <property type="match status" value="1"/>
</dbReference>
<accession>A0A330L4I2</accession>
<keyword evidence="2" id="KW-0238">DNA-binding</keyword>
<keyword evidence="6" id="KW-1185">Reference proteome</keyword>
<dbReference type="PRINTS" id="PR00598">
    <property type="entry name" value="HTHMARR"/>
</dbReference>